<name>A0ABS4JGH1_9BACL</name>
<gene>
    <name evidence="2" type="ORF">J2Z69_001844</name>
</gene>
<feature type="transmembrane region" description="Helical" evidence="1">
    <location>
        <begin position="102"/>
        <end position="125"/>
    </location>
</feature>
<evidence type="ECO:0008006" key="4">
    <source>
        <dbReference type="Google" id="ProtNLM"/>
    </source>
</evidence>
<proteinExistence type="predicted"/>
<keyword evidence="1" id="KW-1133">Transmembrane helix</keyword>
<protein>
    <recommendedName>
        <fullName evidence="4">ABC transporter permease</fullName>
    </recommendedName>
</protein>
<evidence type="ECO:0000313" key="3">
    <source>
        <dbReference type="Proteomes" id="UP001519288"/>
    </source>
</evidence>
<evidence type="ECO:0000313" key="2">
    <source>
        <dbReference type="EMBL" id="MBP2000813.1"/>
    </source>
</evidence>
<feature type="transmembrane region" description="Helical" evidence="1">
    <location>
        <begin position="229"/>
        <end position="254"/>
    </location>
</feature>
<dbReference type="Proteomes" id="UP001519288">
    <property type="component" value="Unassembled WGS sequence"/>
</dbReference>
<accession>A0ABS4JGH1</accession>
<feature type="transmembrane region" description="Helical" evidence="1">
    <location>
        <begin position="157"/>
        <end position="177"/>
    </location>
</feature>
<evidence type="ECO:0000256" key="1">
    <source>
        <dbReference type="SAM" id="Phobius"/>
    </source>
</evidence>
<dbReference type="EMBL" id="JAGGLD010000002">
    <property type="protein sequence ID" value="MBP2000813.1"/>
    <property type="molecule type" value="Genomic_DNA"/>
</dbReference>
<feature type="transmembrane region" description="Helical" evidence="1">
    <location>
        <begin position="60"/>
        <end position="81"/>
    </location>
</feature>
<keyword evidence="1" id="KW-0812">Transmembrane</keyword>
<keyword evidence="1" id="KW-0472">Membrane</keyword>
<reference evidence="2 3" key="1">
    <citation type="submission" date="2021-03" db="EMBL/GenBank/DDBJ databases">
        <title>Genomic Encyclopedia of Type Strains, Phase IV (KMG-IV): sequencing the most valuable type-strain genomes for metagenomic binning, comparative biology and taxonomic classification.</title>
        <authorList>
            <person name="Goeker M."/>
        </authorList>
    </citation>
    <scope>NUCLEOTIDE SEQUENCE [LARGE SCALE GENOMIC DNA]</scope>
    <source>
        <strain evidence="2 3">DSM 26806</strain>
    </source>
</reference>
<feature type="transmembrane region" description="Helical" evidence="1">
    <location>
        <begin position="189"/>
        <end position="209"/>
    </location>
</feature>
<organism evidence="2 3">
    <name type="scientific">Paenibacillus shirakamiensis</name>
    <dbReference type="NCBI Taxonomy" id="1265935"/>
    <lineage>
        <taxon>Bacteria</taxon>
        <taxon>Bacillati</taxon>
        <taxon>Bacillota</taxon>
        <taxon>Bacilli</taxon>
        <taxon>Bacillales</taxon>
        <taxon>Paenibacillaceae</taxon>
        <taxon>Paenibacillus</taxon>
    </lineage>
</organism>
<sequence>MRYLRSTLDEFSTWKWSMLFVLLFIFGSSQRQLLIQSSITIQSSLNQWDILIGVSGDPMILLYLILPFMMLLSILTIRETWNSTYFIRLQSWRNWMEYTITRFAPVVIVSTILIMITSLLLTLGLPYEANWSLFSTADLSTFNQISSLAKASNLSPYFILILQMGILSCFLLSLHALMASFYLYFSNSMYIGIISFVLYVYSLITFRYFPEFPKLIIFNYMTFASSYGAYHAVYPAFVTTIGIIIMAIYIVPLLKKWR</sequence>
<comment type="caution">
    <text evidence="2">The sequence shown here is derived from an EMBL/GenBank/DDBJ whole genome shotgun (WGS) entry which is preliminary data.</text>
</comment>
<keyword evidence="3" id="KW-1185">Reference proteome</keyword>